<keyword evidence="1" id="KW-1133">Transmembrane helix</keyword>
<organism evidence="2 3">
    <name type="scientific">Papillibacter cinnamivorans DSM 12816</name>
    <dbReference type="NCBI Taxonomy" id="1122930"/>
    <lineage>
        <taxon>Bacteria</taxon>
        <taxon>Bacillati</taxon>
        <taxon>Bacillota</taxon>
        <taxon>Clostridia</taxon>
        <taxon>Eubacteriales</taxon>
        <taxon>Oscillospiraceae</taxon>
        <taxon>Papillibacter</taxon>
    </lineage>
</organism>
<sequence length="115" mass="12026">MDSLLGYILDALLVLALGVTVKYLIPWIQSLITKQNLSVLTNWVQAAVAAAEQTIQGSGLGAQKKAFVVNLLHELGISVDSTVDALIEAAVKKLNDTAAVLSALAAIGEPGEEQT</sequence>
<dbReference type="OrthoDB" id="2059945at2"/>
<evidence type="ECO:0000313" key="2">
    <source>
        <dbReference type="EMBL" id="SMC92103.1"/>
    </source>
</evidence>
<dbReference type="RefSeq" id="WP_159448162.1">
    <property type="nucleotide sequence ID" value="NZ_FWXW01000018.1"/>
</dbReference>
<feature type="transmembrane region" description="Helical" evidence="1">
    <location>
        <begin position="6"/>
        <end position="25"/>
    </location>
</feature>
<dbReference type="AlphaFoldDB" id="A0A1W2D3P4"/>
<dbReference type="InterPro" id="IPR010026">
    <property type="entry name" value="Phage_holin_LL-H"/>
</dbReference>
<dbReference type="Pfam" id="PF09682">
    <property type="entry name" value="Phage_holin_6_1"/>
    <property type="match status" value="1"/>
</dbReference>
<reference evidence="2 3" key="1">
    <citation type="submission" date="2017-04" db="EMBL/GenBank/DDBJ databases">
        <authorList>
            <person name="Afonso C.L."/>
            <person name="Miller P.J."/>
            <person name="Scott M.A."/>
            <person name="Spackman E."/>
            <person name="Goraichik I."/>
            <person name="Dimitrov K.M."/>
            <person name="Suarez D.L."/>
            <person name="Swayne D.E."/>
        </authorList>
    </citation>
    <scope>NUCLEOTIDE SEQUENCE [LARGE SCALE GENOMIC DNA]</scope>
    <source>
        <strain evidence="2 3">DSM 12816</strain>
    </source>
</reference>
<keyword evidence="3" id="KW-1185">Reference proteome</keyword>
<protein>
    <submittedName>
        <fullName evidence="2">Bacteriophage holin of superfamily 6 (Holin_LLH)</fullName>
    </submittedName>
</protein>
<evidence type="ECO:0000256" key="1">
    <source>
        <dbReference type="SAM" id="Phobius"/>
    </source>
</evidence>
<evidence type="ECO:0000313" key="3">
    <source>
        <dbReference type="Proteomes" id="UP000192790"/>
    </source>
</evidence>
<accession>A0A1W2D3P4</accession>
<dbReference type="Proteomes" id="UP000192790">
    <property type="component" value="Unassembled WGS sequence"/>
</dbReference>
<gene>
    <name evidence="2" type="ORF">SAMN02745168_0333</name>
</gene>
<proteinExistence type="predicted"/>
<keyword evidence="1" id="KW-0472">Membrane</keyword>
<name>A0A1W2D3P4_9FIRM</name>
<keyword evidence="1" id="KW-0812">Transmembrane</keyword>
<dbReference type="EMBL" id="FWXW01000018">
    <property type="protein sequence ID" value="SMC92103.1"/>
    <property type="molecule type" value="Genomic_DNA"/>
</dbReference>